<accession>A0A8T0TDV6</accession>
<comment type="caution">
    <text evidence="2">The sequence shown here is derived from an EMBL/GenBank/DDBJ whole genome shotgun (WGS) entry which is preliminary data.</text>
</comment>
<reference evidence="2 3" key="1">
    <citation type="submission" date="2020-05" db="EMBL/GenBank/DDBJ databases">
        <title>WGS assembly of Panicum virgatum.</title>
        <authorList>
            <person name="Lovell J.T."/>
            <person name="Jenkins J."/>
            <person name="Shu S."/>
            <person name="Juenger T.E."/>
            <person name="Schmutz J."/>
        </authorList>
    </citation>
    <scope>NUCLEOTIDE SEQUENCE [LARGE SCALE GENOMIC DNA]</scope>
    <source>
        <strain evidence="3">cv. AP13</strain>
    </source>
</reference>
<evidence type="ECO:0000256" key="1">
    <source>
        <dbReference type="SAM" id="Phobius"/>
    </source>
</evidence>
<protein>
    <submittedName>
        <fullName evidence="2">Uncharacterized protein</fullName>
    </submittedName>
</protein>
<organism evidence="2 3">
    <name type="scientific">Panicum virgatum</name>
    <name type="common">Blackwell switchgrass</name>
    <dbReference type="NCBI Taxonomy" id="38727"/>
    <lineage>
        <taxon>Eukaryota</taxon>
        <taxon>Viridiplantae</taxon>
        <taxon>Streptophyta</taxon>
        <taxon>Embryophyta</taxon>
        <taxon>Tracheophyta</taxon>
        <taxon>Spermatophyta</taxon>
        <taxon>Magnoliopsida</taxon>
        <taxon>Liliopsida</taxon>
        <taxon>Poales</taxon>
        <taxon>Poaceae</taxon>
        <taxon>PACMAD clade</taxon>
        <taxon>Panicoideae</taxon>
        <taxon>Panicodae</taxon>
        <taxon>Paniceae</taxon>
        <taxon>Panicinae</taxon>
        <taxon>Panicum</taxon>
        <taxon>Panicum sect. Hiantes</taxon>
    </lineage>
</organism>
<name>A0A8T0TDV6_PANVG</name>
<evidence type="ECO:0000313" key="3">
    <source>
        <dbReference type="Proteomes" id="UP000823388"/>
    </source>
</evidence>
<evidence type="ECO:0000313" key="2">
    <source>
        <dbReference type="EMBL" id="KAG2606736.1"/>
    </source>
</evidence>
<gene>
    <name evidence="2" type="ORF">PVAP13_4NG214811</name>
</gene>
<keyword evidence="1" id="KW-0812">Transmembrane</keyword>
<keyword evidence="1" id="KW-1133">Transmembrane helix</keyword>
<dbReference type="AlphaFoldDB" id="A0A8T0TDV6"/>
<dbReference type="Proteomes" id="UP000823388">
    <property type="component" value="Chromosome 4N"/>
</dbReference>
<sequence length="41" mass="4682">MASTTSRKLKLWSLQSLLVGSIYHLGLIHGMHFNLYMNATF</sequence>
<dbReference type="EMBL" id="CM029044">
    <property type="protein sequence ID" value="KAG2606736.1"/>
    <property type="molecule type" value="Genomic_DNA"/>
</dbReference>
<feature type="transmembrane region" description="Helical" evidence="1">
    <location>
        <begin position="12"/>
        <end position="31"/>
    </location>
</feature>
<keyword evidence="3" id="KW-1185">Reference proteome</keyword>
<proteinExistence type="predicted"/>
<keyword evidence="1" id="KW-0472">Membrane</keyword>